<organism evidence="2 3">
    <name type="scientific">Arachis hypogaea</name>
    <name type="common">Peanut</name>
    <dbReference type="NCBI Taxonomy" id="3818"/>
    <lineage>
        <taxon>Eukaryota</taxon>
        <taxon>Viridiplantae</taxon>
        <taxon>Streptophyta</taxon>
        <taxon>Embryophyta</taxon>
        <taxon>Tracheophyta</taxon>
        <taxon>Spermatophyta</taxon>
        <taxon>Magnoliopsida</taxon>
        <taxon>eudicotyledons</taxon>
        <taxon>Gunneridae</taxon>
        <taxon>Pentapetalae</taxon>
        <taxon>rosids</taxon>
        <taxon>fabids</taxon>
        <taxon>Fabales</taxon>
        <taxon>Fabaceae</taxon>
        <taxon>Papilionoideae</taxon>
        <taxon>50 kb inversion clade</taxon>
        <taxon>dalbergioids sensu lato</taxon>
        <taxon>Dalbergieae</taxon>
        <taxon>Pterocarpus clade</taxon>
        <taxon>Arachis</taxon>
    </lineage>
</organism>
<accession>A0A444YMD4</accession>
<proteinExistence type="predicted"/>
<dbReference type="PANTHER" id="PTHR31161">
    <property type="entry name" value="PROTEIN GRAVITROPIC IN THE LIGHT 1"/>
    <property type="match status" value="1"/>
</dbReference>
<evidence type="ECO:0000313" key="3">
    <source>
        <dbReference type="Proteomes" id="UP000289738"/>
    </source>
</evidence>
<evidence type="ECO:0000259" key="1">
    <source>
        <dbReference type="Pfam" id="PF04859"/>
    </source>
</evidence>
<comment type="caution">
    <text evidence="2">The sequence shown here is derived from an EMBL/GenBank/DDBJ whole genome shotgun (WGS) entry which is preliminary data.</text>
</comment>
<dbReference type="Proteomes" id="UP000289738">
    <property type="component" value="Chromosome B06"/>
</dbReference>
<evidence type="ECO:0000313" key="2">
    <source>
        <dbReference type="EMBL" id="RYR03105.1"/>
    </source>
</evidence>
<feature type="domain" description="DUF641" evidence="1">
    <location>
        <begin position="2"/>
        <end position="62"/>
    </location>
</feature>
<dbReference type="Pfam" id="PF04859">
    <property type="entry name" value="DUF641"/>
    <property type="match status" value="1"/>
</dbReference>
<dbReference type="InterPro" id="IPR040225">
    <property type="entry name" value="GIL1-like"/>
</dbReference>
<dbReference type="GO" id="GO:0009639">
    <property type="term" value="P:response to red or far red light"/>
    <property type="evidence" value="ECO:0007669"/>
    <property type="project" value="InterPro"/>
</dbReference>
<dbReference type="InterPro" id="IPR006943">
    <property type="entry name" value="DUF641_pln"/>
</dbReference>
<protein>
    <recommendedName>
        <fullName evidence="1">DUF641 domain-containing protein</fullName>
    </recommendedName>
</protein>
<dbReference type="AlphaFoldDB" id="A0A444YMD4"/>
<keyword evidence="3" id="KW-1185">Reference proteome</keyword>
<dbReference type="STRING" id="3818.A0A444YMD4"/>
<reference evidence="2 3" key="1">
    <citation type="submission" date="2019-01" db="EMBL/GenBank/DDBJ databases">
        <title>Sequencing of cultivated peanut Arachis hypogaea provides insights into genome evolution and oil improvement.</title>
        <authorList>
            <person name="Chen X."/>
        </authorList>
    </citation>
    <scope>NUCLEOTIDE SEQUENCE [LARGE SCALE GENOMIC DNA]</scope>
    <source>
        <strain evidence="3">cv. Fuhuasheng</strain>
        <tissue evidence="2">Leaves</tissue>
    </source>
</reference>
<gene>
    <name evidence="2" type="ORF">Ahy_B06g081933</name>
</gene>
<dbReference type="EMBL" id="SDMP01000016">
    <property type="protein sequence ID" value="RYR03105.1"/>
    <property type="molecule type" value="Genomic_DNA"/>
</dbReference>
<sequence length="82" mass="9508">MKQMELIMEEVFEIVSSIKGAYVSLQEAHSPWDPERIRVADVAVVVELRKLTMLRERFRRTFDGGKNRGGRREETEAVVACR</sequence>
<dbReference type="GO" id="GO:0009959">
    <property type="term" value="P:negative gravitropism"/>
    <property type="evidence" value="ECO:0007669"/>
    <property type="project" value="InterPro"/>
</dbReference>
<name>A0A444YMD4_ARAHY</name>